<dbReference type="EMBL" id="JARGEQ010000126">
    <property type="protein sequence ID" value="MDF1587260.1"/>
    <property type="molecule type" value="Genomic_DNA"/>
</dbReference>
<protein>
    <submittedName>
        <fullName evidence="1">DUF3775 domain-containing protein</fullName>
    </submittedName>
</protein>
<keyword evidence="2" id="KW-1185">Reference proteome</keyword>
<dbReference type="AlphaFoldDB" id="A0AAP4D6D7"/>
<dbReference type="Proteomes" id="UP001301140">
    <property type="component" value="Unassembled WGS sequence"/>
</dbReference>
<evidence type="ECO:0000313" key="2">
    <source>
        <dbReference type="Proteomes" id="UP001301140"/>
    </source>
</evidence>
<proteinExistence type="predicted"/>
<dbReference type="InterPro" id="IPR022254">
    <property type="entry name" value="DUF3775"/>
</dbReference>
<comment type="caution">
    <text evidence="1">The sequence shown here is derived from an EMBL/GenBank/DDBJ whole genome shotgun (WGS) entry which is preliminary data.</text>
</comment>
<dbReference type="RefSeq" id="WP_327789679.1">
    <property type="nucleotide sequence ID" value="NZ_JARGEQ010000126.1"/>
</dbReference>
<dbReference type="Pfam" id="PF12616">
    <property type="entry name" value="DUF3775"/>
    <property type="match status" value="1"/>
</dbReference>
<sequence>MAELGIDIDKVCYVIMRARAFDAKVEPAEPAGSDTGGNPADEAMIDVLEDTGDDATYSELVSFIGDLNVDEQVTLVALAWLGRGTYTVEEWTDARAEARRGHNARTAQYLLGMPLLGDYLEEGLAAFGHSCSE</sequence>
<evidence type="ECO:0000313" key="1">
    <source>
        <dbReference type="EMBL" id="MDF1587260.1"/>
    </source>
</evidence>
<accession>A0AAP4D6D7</accession>
<name>A0AAP4D6D7_9PROT</name>
<organism evidence="1 2">
    <name type="scientific">Marinimicrococcus flavescens</name>
    <dbReference type="NCBI Taxonomy" id="3031815"/>
    <lineage>
        <taxon>Bacteria</taxon>
        <taxon>Pseudomonadati</taxon>
        <taxon>Pseudomonadota</taxon>
        <taxon>Alphaproteobacteria</taxon>
        <taxon>Geminicoccales</taxon>
        <taxon>Geminicoccaceae</taxon>
        <taxon>Marinimicrococcus</taxon>
    </lineage>
</organism>
<gene>
    <name evidence="1" type="ORF">PZ740_12815</name>
</gene>
<reference evidence="1 2" key="1">
    <citation type="submission" date="2023-03" db="EMBL/GenBank/DDBJ databases">
        <title>YIM 152171 draft genome.</title>
        <authorList>
            <person name="Yang Z."/>
        </authorList>
    </citation>
    <scope>NUCLEOTIDE SEQUENCE [LARGE SCALE GENOMIC DNA]</scope>
    <source>
        <strain evidence="1 2">YIM 152171</strain>
    </source>
</reference>